<comment type="caution">
    <text evidence="1">The sequence shown here is derived from an EMBL/GenBank/DDBJ whole genome shotgun (WGS) entry which is preliminary data.</text>
</comment>
<dbReference type="EMBL" id="MGKD01000022">
    <property type="protein sequence ID" value="OGN19170.1"/>
    <property type="molecule type" value="Genomic_DNA"/>
</dbReference>
<dbReference type="Proteomes" id="UP000177478">
    <property type="component" value="Unassembled WGS sequence"/>
</dbReference>
<evidence type="ECO:0000313" key="1">
    <source>
        <dbReference type="EMBL" id="OGN19170.1"/>
    </source>
</evidence>
<protein>
    <submittedName>
        <fullName evidence="1">Uncharacterized protein</fullName>
    </submittedName>
</protein>
<sequence>MVRVLDRQEAVRLRKLGKSFTYIRKKLNVAKGTLSYWISGIKLTKEQLKNIQKEGRALQVERYIKTRKEQRKKIFDTFCEIERANLLPLTKRDFLVAGLFLYLGEGSKSTWWETGISNSNPAIIRFVIFWLTKILKVPKNKIKIYLHLYKNMDIKKELGFWSETTKIPLTQFRKPYVKKTSSLAIDYFTFGHGTCNVLVNGGDIKNKIMAGIRVILEEAKSRIDNSTPSSPRFI</sequence>
<accession>A0A1F8G2A1</accession>
<organism evidence="1 2">
    <name type="scientific">Candidatus Yanofskybacteria bacterium RIFCSPHIGHO2_12_FULL_45_19b</name>
    <dbReference type="NCBI Taxonomy" id="1802689"/>
    <lineage>
        <taxon>Bacteria</taxon>
        <taxon>Candidatus Yanofskyibacteriota</taxon>
    </lineage>
</organism>
<gene>
    <name evidence="1" type="ORF">A3F25_01150</name>
</gene>
<evidence type="ECO:0000313" key="2">
    <source>
        <dbReference type="Proteomes" id="UP000177478"/>
    </source>
</evidence>
<dbReference type="AlphaFoldDB" id="A0A1F8G2A1"/>
<reference evidence="1 2" key="1">
    <citation type="journal article" date="2016" name="Nat. Commun.">
        <title>Thousands of microbial genomes shed light on interconnected biogeochemical processes in an aquifer system.</title>
        <authorList>
            <person name="Anantharaman K."/>
            <person name="Brown C.T."/>
            <person name="Hug L.A."/>
            <person name="Sharon I."/>
            <person name="Castelle C.J."/>
            <person name="Probst A.J."/>
            <person name="Thomas B.C."/>
            <person name="Singh A."/>
            <person name="Wilkins M.J."/>
            <person name="Karaoz U."/>
            <person name="Brodie E.L."/>
            <person name="Williams K.H."/>
            <person name="Hubbard S.S."/>
            <person name="Banfield J.F."/>
        </authorList>
    </citation>
    <scope>NUCLEOTIDE SEQUENCE [LARGE SCALE GENOMIC DNA]</scope>
</reference>
<name>A0A1F8G2A1_9BACT</name>
<proteinExistence type="predicted"/>
<dbReference type="STRING" id="1802689.A3F25_01150"/>